<dbReference type="Proteomes" id="UP001374803">
    <property type="component" value="Chromosome"/>
</dbReference>
<dbReference type="InterPro" id="IPR036909">
    <property type="entry name" value="Cyt_c-like_dom_sf"/>
</dbReference>
<name>A0ABZ2L7V7_9BACT</name>
<keyword evidence="3 4" id="KW-0408">Iron</keyword>
<evidence type="ECO:0000313" key="7">
    <source>
        <dbReference type="Proteomes" id="UP001374803"/>
    </source>
</evidence>
<evidence type="ECO:0000256" key="2">
    <source>
        <dbReference type="ARBA" id="ARBA00022723"/>
    </source>
</evidence>
<evidence type="ECO:0000313" key="6">
    <source>
        <dbReference type="EMBL" id="WXB05276.1"/>
    </source>
</evidence>
<proteinExistence type="predicted"/>
<dbReference type="Gene3D" id="1.10.760.10">
    <property type="entry name" value="Cytochrome c-like domain"/>
    <property type="match status" value="1"/>
</dbReference>
<gene>
    <name evidence="6" type="ORF">LVJ94_51315</name>
</gene>
<evidence type="ECO:0000256" key="4">
    <source>
        <dbReference type="PROSITE-ProRule" id="PRU00433"/>
    </source>
</evidence>
<keyword evidence="7" id="KW-1185">Reference proteome</keyword>
<evidence type="ECO:0000256" key="1">
    <source>
        <dbReference type="ARBA" id="ARBA00022617"/>
    </source>
</evidence>
<evidence type="ECO:0000259" key="5">
    <source>
        <dbReference type="PROSITE" id="PS51007"/>
    </source>
</evidence>
<sequence length="141" mass="15625">MDLPVFHLAIAGYLYSNGIRKDDYPLLQRDGLLARATYTRVRRITEANEIDAGREVFLLACTRCHTVDGVNGIRSVLAAMYGDERPWDREAIASYVGAMHDLRPFPGNAREKSALAAYLAFLQTHRESLEGAQATGVVSEP</sequence>
<dbReference type="SUPFAM" id="SSF46626">
    <property type="entry name" value="Cytochrome c"/>
    <property type="match status" value="1"/>
</dbReference>
<dbReference type="InterPro" id="IPR009056">
    <property type="entry name" value="Cyt_c-like_dom"/>
</dbReference>
<organism evidence="6 7">
    <name type="scientific">Pendulispora rubella</name>
    <dbReference type="NCBI Taxonomy" id="2741070"/>
    <lineage>
        <taxon>Bacteria</taxon>
        <taxon>Pseudomonadati</taxon>
        <taxon>Myxococcota</taxon>
        <taxon>Myxococcia</taxon>
        <taxon>Myxococcales</taxon>
        <taxon>Sorangiineae</taxon>
        <taxon>Pendulisporaceae</taxon>
        <taxon>Pendulispora</taxon>
    </lineage>
</organism>
<keyword evidence="1 4" id="KW-0349">Heme</keyword>
<accession>A0ABZ2L7V7</accession>
<feature type="domain" description="Cytochrome c" evidence="5">
    <location>
        <begin position="48"/>
        <end position="126"/>
    </location>
</feature>
<evidence type="ECO:0000256" key="3">
    <source>
        <dbReference type="ARBA" id="ARBA00023004"/>
    </source>
</evidence>
<keyword evidence="2 4" id="KW-0479">Metal-binding</keyword>
<dbReference type="RefSeq" id="WP_394834919.1">
    <property type="nucleotide sequence ID" value="NZ_CP089929.1"/>
</dbReference>
<dbReference type="Pfam" id="PF13442">
    <property type="entry name" value="Cytochrome_CBB3"/>
    <property type="match status" value="1"/>
</dbReference>
<dbReference type="EMBL" id="CP089983">
    <property type="protein sequence ID" value="WXB05276.1"/>
    <property type="molecule type" value="Genomic_DNA"/>
</dbReference>
<protein>
    <recommendedName>
        <fullName evidence="5">Cytochrome c domain-containing protein</fullName>
    </recommendedName>
</protein>
<reference evidence="6" key="1">
    <citation type="submission" date="2021-12" db="EMBL/GenBank/DDBJ databases">
        <title>Discovery of the Pendulisporaceae a myxobacterial family with distinct sporulation behavior and unique specialized metabolism.</title>
        <authorList>
            <person name="Garcia R."/>
            <person name="Popoff A."/>
            <person name="Bader C.D."/>
            <person name="Loehr J."/>
            <person name="Walesch S."/>
            <person name="Walt C."/>
            <person name="Boldt J."/>
            <person name="Bunk B."/>
            <person name="Haeckl F.J.F.P.J."/>
            <person name="Gunesch A.P."/>
            <person name="Birkelbach J."/>
            <person name="Nuebel U."/>
            <person name="Pietschmann T."/>
            <person name="Bach T."/>
            <person name="Mueller R."/>
        </authorList>
    </citation>
    <scope>NUCLEOTIDE SEQUENCE</scope>
    <source>
        <strain evidence="6">MSr11367</strain>
    </source>
</reference>
<dbReference type="PROSITE" id="PS51007">
    <property type="entry name" value="CYTC"/>
    <property type="match status" value="1"/>
</dbReference>